<keyword evidence="2" id="KW-1185">Reference proteome</keyword>
<sequence length="74" mass="8743">MKDSPRFARYDEETACSKPCSKWYQSHGALDLGFKGFIGVRKNRNYGFWFEGSRMLKMRMVEEKKHAGEEVKNF</sequence>
<evidence type="ECO:0000313" key="1">
    <source>
        <dbReference type="EMBL" id="GJT11935.1"/>
    </source>
</evidence>
<reference evidence="1" key="2">
    <citation type="submission" date="2022-01" db="EMBL/GenBank/DDBJ databases">
        <authorList>
            <person name="Yamashiro T."/>
            <person name="Shiraishi A."/>
            <person name="Satake H."/>
            <person name="Nakayama K."/>
        </authorList>
    </citation>
    <scope>NUCLEOTIDE SEQUENCE</scope>
</reference>
<dbReference type="Proteomes" id="UP001151760">
    <property type="component" value="Unassembled WGS sequence"/>
</dbReference>
<gene>
    <name evidence="1" type="ORF">Tco_0858977</name>
</gene>
<reference evidence="1" key="1">
    <citation type="journal article" date="2022" name="Int. J. Mol. Sci.">
        <title>Draft Genome of Tanacetum Coccineum: Genomic Comparison of Closely Related Tanacetum-Family Plants.</title>
        <authorList>
            <person name="Yamashiro T."/>
            <person name="Shiraishi A."/>
            <person name="Nakayama K."/>
            <person name="Satake H."/>
        </authorList>
    </citation>
    <scope>NUCLEOTIDE SEQUENCE</scope>
</reference>
<name>A0ABQ5BAT9_9ASTR</name>
<organism evidence="1 2">
    <name type="scientific">Tanacetum coccineum</name>
    <dbReference type="NCBI Taxonomy" id="301880"/>
    <lineage>
        <taxon>Eukaryota</taxon>
        <taxon>Viridiplantae</taxon>
        <taxon>Streptophyta</taxon>
        <taxon>Embryophyta</taxon>
        <taxon>Tracheophyta</taxon>
        <taxon>Spermatophyta</taxon>
        <taxon>Magnoliopsida</taxon>
        <taxon>eudicotyledons</taxon>
        <taxon>Gunneridae</taxon>
        <taxon>Pentapetalae</taxon>
        <taxon>asterids</taxon>
        <taxon>campanulids</taxon>
        <taxon>Asterales</taxon>
        <taxon>Asteraceae</taxon>
        <taxon>Asteroideae</taxon>
        <taxon>Anthemideae</taxon>
        <taxon>Anthemidinae</taxon>
        <taxon>Tanacetum</taxon>
    </lineage>
</organism>
<proteinExistence type="predicted"/>
<dbReference type="EMBL" id="BQNB010013108">
    <property type="protein sequence ID" value="GJT11935.1"/>
    <property type="molecule type" value="Genomic_DNA"/>
</dbReference>
<protein>
    <submittedName>
        <fullName evidence="1">Uncharacterized protein</fullName>
    </submittedName>
</protein>
<evidence type="ECO:0000313" key="2">
    <source>
        <dbReference type="Proteomes" id="UP001151760"/>
    </source>
</evidence>
<accession>A0ABQ5BAT9</accession>
<comment type="caution">
    <text evidence="1">The sequence shown here is derived from an EMBL/GenBank/DDBJ whole genome shotgun (WGS) entry which is preliminary data.</text>
</comment>